<evidence type="ECO:0000313" key="1">
    <source>
        <dbReference type="EMBL" id="CAB1446751.1"/>
    </source>
</evidence>
<reference evidence="1" key="1">
    <citation type="submission" date="2020-03" db="EMBL/GenBank/DDBJ databases">
        <authorList>
            <person name="Weist P."/>
        </authorList>
    </citation>
    <scope>NUCLEOTIDE SEQUENCE</scope>
</reference>
<accession>A0A9N7YW94</accession>
<dbReference type="EMBL" id="CADEAL010003925">
    <property type="protein sequence ID" value="CAB1446751.1"/>
    <property type="molecule type" value="Genomic_DNA"/>
</dbReference>
<name>A0A9N7YW94_PLEPL</name>
<organism evidence="1 2">
    <name type="scientific">Pleuronectes platessa</name>
    <name type="common">European plaice</name>
    <dbReference type="NCBI Taxonomy" id="8262"/>
    <lineage>
        <taxon>Eukaryota</taxon>
        <taxon>Metazoa</taxon>
        <taxon>Chordata</taxon>
        <taxon>Craniata</taxon>
        <taxon>Vertebrata</taxon>
        <taxon>Euteleostomi</taxon>
        <taxon>Actinopterygii</taxon>
        <taxon>Neopterygii</taxon>
        <taxon>Teleostei</taxon>
        <taxon>Neoteleostei</taxon>
        <taxon>Acanthomorphata</taxon>
        <taxon>Carangaria</taxon>
        <taxon>Pleuronectiformes</taxon>
        <taxon>Pleuronectoidei</taxon>
        <taxon>Pleuronectidae</taxon>
        <taxon>Pleuronectes</taxon>
    </lineage>
</organism>
<protein>
    <submittedName>
        <fullName evidence="1">Uncharacterized protein</fullName>
    </submittedName>
</protein>
<gene>
    <name evidence="1" type="ORF">PLEPLA_LOCUS34474</name>
</gene>
<keyword evidence="2" id="KW-1185">Reference proteome</keyword>
<dbReference type="AlphaFoldDB" id="A0A9N7YW94"/>
<proteinExistence type="predicted"/>
<sequence>MHYELKLKGCHYKCACAVGFIQPSYSDLHMSSAAPSSVGAARQRRLLAVLLHPLETVTSWAGSLSASGEHQPLSSTCSAPVTPCICGRGSAACVDALADRHRNSSTNRPSLGLTGEQ</sequence>
<comment type="caution">
    <text evidence="1">The sequence shown here is derived from an EMBL/GenBank/DDBJ whole genome shotgun (WGS) entry which is preliminary data.</text>
</comment>
<dbReference type="Proteomes" id="UP001153269">
    <property type="component" value="Unassembled WGS sequence"/>
</dbReference>
<evidence type="ECO:0000313" key="2">
    <source>
        <dbReference type="Proteomes" id="UP001153269"/>
    </source>
</evidence>